<feature type="domain" description="Replication protein A OB" evidence="4">
    <location>
        <begin position="179"/>
        <end position="253"/>
    </location>
</feature>
<keyword evidence="1" id="KW-0238">DNA-binding</keyword>
<dbReference type="Pfam" id="PF16900">
    <property type="entry name" value="REPA_OB_2"/>
    <property type="match status" value="1"/>
</dbReference>
<organism evidence="6 7">
    <name type="scientific">Polyplax serrata</name>
    <name type="common">Common mouse louse</name>
    <dbReference type="NCBI Taxonomy" id="468196"/>
    <lineage>
        <taxon>Eukaryota</taxon>
        <taxon>Metazoa</taxon>
        <taxon>Ecdysozoa</taxon>
        <taxon>Arthropoda</taxon>
        <taxon>Hexapoda</taxon>
        <taxon>Insecta</taxon>
        <taxon>Pterygota</taxon>
        <taxon>Neoptera</taxon>
        <taxon>Paraneoptera</taxon>
        <taxon>Psocodea</taxon>
        <taxon>Troctomorpha</taxon>
        <taxon>Phthiraptera</taxon>
        <taxon>Anoplura</taxon>
        <taxon>Polyplacidae</taxon>
        <taxon>Polyplax</taxon>
    </lineage>
</organism>
<evidence type="ECO:0000256" key="2">
    <source>
        <dbReference type="ARBA" id="ARBA00023254"/>
    </source>
</evidence>
<dbReference type="AlphaFoldDB" id="A0AAN8PXK1"/>
<evidence type="ECO:0000259" key="5">
    <source>
        <dbReference type="Pfam" id="PF24903"/>
    </source>
</evidence>
<evidence type="ECO:0000259" key="4">
    <source>
        <dbReference type="Pfam" id="PF16900"/>
    </source>
</evidence>
<evidence type="ECO:0000313" key="7">
    <source>
        <dbReference type="Proteomes" id="UP001372834"/>
    </source>
</evidence>
<protein>
    <submittedName>
        <fullName evidence="6">Uncharacterized protein</fullName>
    </submittedName>
</protein>
<reference evidence="6 7" key="1">
    <citation type="submission" date="2023-10" db="EMBL/GenBank/DDBJ databases">
        <title>Genomes of two closely related lineages of the louse Polyplax serrata with different host specificities.</title>
        <authorList>
            <person name="Martinu J."/>
            <person name="Tarabai H."/>
            <person name="Stefka J."/>
            <person name="Hypsa V."/>
        </authorList>
    </citation>
    <scope>NUCLEOTIDE SEQUENCE [LARGE SCALE GENOMIC DNA]</scope>
    <source>
        <strain evidence="6">HR10_N</strain>
    </source>
</reference>
<keyword evidence="2" id="KW-0469">Meiosis</keyword>
<dbReference type="InterPro" id="IPR056880">
    <property type="entry name" value="OB_MEIOB_N"/>
</dbReference>
<dbReference type="Proteomes" id="UP001372834">
    <property type="component" value="Unassembled WGS sequence"/>
</dbReference>
<dbReference type="InterPro" id="IPR052469">
    <property type="entry name" value="MEIOB"/>
</dbReference>
<evidence type="ECO:0000313" key="6">
    <source>
        <dbReference type="EMBL" id="KAK6625491.1"/>
    </source>
</evidence>
<dbReference type="InterPro" id="IPR031657">
    <property type="entry name" value="REPA_OB_2"/>
</dbReference>
<name>A0AAN8PXK1_POLSC</name>
<dbReference type="Gene3D" id="2.40.50.140">
    <property type="entry name" value="Nucleic acid-binding proteins"/>
    <property type="match status" value="3"/>
</dbReference>
<dbReference type="EMBL" id="JAWJWE010000037">
    <property type="protein sequence ID" value="KAK6625491.1"/>
    <property type="molecule type" value="Genomic_DNA"/>
</dbReference>
<evidence type="ECO:0000256" key="3">
    <source>
        <dbReference type="ARBA" id="ARBA00038329"/>
    </source>
</evidence>
<dbReference type="GO" id="GO:0008310">
    <property type="term" value="F:single-stranded DNA 3'-5' DNA exonuclease activity"/>
    <property type="evidence" value="ECO:0007669"/>
    <property type="project" value="TreeGrafter"/>
</dbReference>
<dbReference type="InterPro" id="IPR012340">
    <property type="entry name" value="NA-bd_OB-fold"/>
</dbReference>
<dbReference type="PANTHER" id="PTHR21166">
    <property type="entry name" value="CELL DIVISION CONTROL PROTEIN 24 OB DOMAIN-CONTAINING PROTEIN-RELATED"/>
    <property type="match status" value="1"/>
</dbReference>
<comment type="caution">
    <text evidence="6">The sequence shown here is derived from an EMBL/GenBank/DDBJ whole genome shotgun (WGS) entry which is preliminary data.</text>
</comment>
<proteinExistence type="inferred from homology"/>
<dbReference type="SUPFAM" id="SSF50249">
    <property type="entry name" value="Nucleic acid-binding proteins"/>
    <property type="match status" value="2"/>
</dbReference>
<accession>A0AAN8PXK1</accession>
<dbReference type="PANTHER" id="PTHR21166:SF2">
    <property type="entry name" value="CELL DIVISION CONTROL PROTEIN 24 OB DOMAIN-CONTAINING PROTEIN-RELATED"/>
    <property type="match status" value="1"/>
</dbReference>
<dbReference type="GO" id="GO:0000712">
    <property type="term" value="P:resolution of meiotic recombination intermediates"/>
    <property type="evidence" value="ECO:0007669"/>
    <property type="project" value="TreeGrafter"/>
</dbReference>
<dbReference type="GO" id="GO:0003697">
    <property type="term" value="F:single-stranded DNA binding"/>
    <property type="evidence" value="ECO:0007669"/>
    <property type="project" value="TreeGrafter"/>
</dbReference>
<feature type="domain" description="MEIOB-like N-terminal" evidence="5">
    <location>
        <begin position="5"/>
        <end position="82"/>
    </location>
</feature>
<gene>
    <name evidence="6" type="ORF">RUM43_005789</name>
</gene>
<dbReference type="Pfam" id="PF24903">
    <property type="entry name" value="OB_MEIOB_N"/>
    <property type="match status" value="1"/>
</dbReference>
<sequence>MSCGVRKLSIGGLSPDVNNALIIAVLIAKQNYKTFISKKVGEEKGVWNFTLRDSPVDTINVTVWGSSDFIQNMYHVFNTGDVEGFNYLGSVISNVSLLFVKVEILNPRISFKQPGALDAVFCPAVTSPFQLHLQENRSNMLLYAEDDAECFRELLTIPTKASGDFLRLADVFSYGQAMKGEYVNLLVAVKSVSEIRNIRSKRDAKELICRHITVMDQSHLEFHITLWNEEIIQRSDSWRPRGTIIFFADVRLEWDNYRSAATANITARTVVTENPKTKEAIALRNYAKTAPIQPTAVLEYFAQNFVDANTINTVMTTAQILDKAYSRSSMSHFTALLYVCITHMDLDGSETVTTFKCSKCSQVLDDGRTCLNSECFTRGKRDLDNPLVTFNLRINLTDHRGTLFNCRLTSPVADEIFGCSAEQYVRMSSQEKTRLKWNLLLARCEARVLVLTTSPERPQPLVSLVACKLSKISSVASKLPFY</sequence>
<evidence type="ECO:0000256" key="1">
    <source>
        <dbReference type="ARBA" id="ARBA00023125"/>
    </source>
</evidence>
<comment type="similarity">
    <text evidence="3">Belongs to the MEIOB family.</text>
</comment>